<evidence type="ECO:0000313" key="2">
    <source>
        <dbReference type="Proteomes" id="UP000190857"/>
    </source>
</evidence>
<dbReference type="Proteomes" id="UP000190857">
    <property type="component" value="Unassembled WGS sequence"/>
</dbReference>
<sequence>MTGYADAARRLQNSYDGQPWDDVMLLPFMFVWRQAIELALKKNIKNLAEMRRQNDATDPELAREVVADRLRLKIGHDLKKLISEQQIHNTALGLQEIPEDVLETLELLAAMDRSGTGFRYAGVLKQESIDIDFSSIGAALDKAFRLLEVVIDAATYGEGVDWS</sequence>
<gene>
    <name evidence="1" type="ORF">SAMN06309945_2722</name>
</gene>
<name>A0A1T5KYP6_9MICO</name>
<accession>A0A1T5KYP6</accession>
<keyword evidence="2" id="KW-1185">Reference proteome</keyword>
<evidence type="ECO:0000313" key="1">
    <source>
        <dbReference type="EMBL" id="SKC68952.1"/>
    </source>
</evidence>
<proteinExistence type="predicted"/>
<dbReference type="EMBL" id="FUZP01000003">
    <property type="protein sequence ID" value="SKC68952.1"/>
    <property type="molecule type" value="Genomic_DNA"/>
</dbReference>
<protein>
    <recommendedName>
        <fullName evidence="3">HEPN AbiU2-like domain-containing protein</fullName>
    </recommendedName>
</protein>
<reference evidence="1 2" key="1">
    <citation type="submission" date="2017-02" db="EMBL/GenBank/DDBJ databases">
        <authorList>
            <person name="Peterson S.W."/>
        </authorList>
    </citation>
    <scope>NUCLEOTIDE SEQUENCE [LARGE SCALE GENOMIC DNA]</scope>
    <source>
        <strain evidence="1 2">VKM Ac-2059</strain>
    </source>
</reference>
<organism evidence="1 2">
    <name type="scientific">Okibacterium fritillariae</name>
    <dbReference type="NCBI Taxonomy" id="123320"/>
    <lineage>
        <taxon>Bacteria</taxon>
        <taxon>Bacillati</taxon>
        <taxon>Actinomycetota</taxon>
        <taxon>Actinomycetes</taxon>
        <taxon>Micrococcales</taxon>
        <taxon>Microbacteriaceae</taxon>
        <taxon>Okibacterium</taxon>
    </lineage>
</organism>
<dbReference type="AlphaFoldDB" id="A0A1T5KYP6"/>
<evidence type="ECO:0008006" key="3">
    <source>
        <dbReference type="Google" id="ProtNLM"/>
    </source>
</evidence>